<keyword evidence="2" id="KW-0808">Transferase</keyword>
<dbReference type="GO" id="GO:0016757">
    <property type="term" value="F:glycosyltransferase activity"/>
    <property type="evidence" value="ECO:0007669"/>
    <property type="project" value="UniProtKB-KW"/>
</dbReference>
<gene>
    <name evidence="2" type="ORF">NOCA1130088</name>
</gene>
<dbReference type="Pfam" id="PF00534">
    <property type="entry name" value="Glycos_transf_1"/>
    <property type="match status" value="1"/>
</dbReference>
<dbReference type="EMBL" id="CZKB01000005">
    <property type="protein sequence ID" value="CUR57550.1"/>
    <property type="molecule type" value="Genomic_DNA"/>
</dbReference>
<evidence type="ECO:0000313" key="2">
    <source>
        <dbReference type="EMBL" id="CUR57550.1"/>
    </source>
</evidence>
<dbReference type="PANTHER" id="PTHR12526">
    <property type="entry name" value="GLYCOSYLTRANSFERASE"/>
    <property type="match status" value="1"/>
</dbReference>
<protein>
    <submittedName>
        <fullName evidence="2">Putative Glycosyltransferase, group 1 family protein</fullName>
        <ecNumber evidence="2">2.4.-.-</ecNumber>
    </submittedName>
</protein>
<name>A0A2P2C6B0_9ZZZZ</name>
<evidence type="ECO:0000259" key="1">
    <source>
        <dbReference type="Pfam" id="PF00534"/>
    </source>
</evidence>
<accession>A0A2P2C6B0</accession>
<proteinExistence type="predicted"/>
<dbReference type="InterPro" id="IPR001296">
    <property type="entry name" value="Glyco_trans_1"/>
</dbReference>
<dbReference type="AlphaFoldDB" id="A0A2P2C6B0"/>
<reference evidence="2" key="1">
    <citation type="submission" date="2015-08" db="EMBL/GenBank/DDBJ databases">
        <authorList>
            <person name="Babu N.S."/>
            <person name="Beckwith C.J."/>
            <person name="Beseler K.G."/>
            <person name="Brison A."/>
            <person name="Carone J.V."/>
            <person name="Caskin T.P."/>
            <person name="Diamond M."/>
            <person name="Durham M.E."/>
            <person name="Foxe J.M."/>
            <person name="Go M."/>
            <person name="Henderson B.A."/>
            <person name="Jones I.B."/>
            <person name="McGettigan J.A."/>
            <person name="Micheletti S.J."/>
            <person name="Nasrallah M.E."/>
            <person name="Ortiz D."/>
            <person name="Piller C.R."/>
            <person name="Privatt S.R."/>
            <person name="Schneider S.L."/>
            <person name="Sharp S."/>
            <person name="Smith T.C."/>
            <person name="Stanton J.D."/>
            <person name="Ullery H.E."/>
            <person name="Wilson R.J."/>
            <person name="Serrano M.G."/>
            <person name="Buck G."/>
            <person name="Lee V."/>
            <person name="Wang Y."/>
            <person name="Carvalho R."/>
            <person name="Voegtly L."/>
            <person name="Shi R."/>
            <person name="Duckworth R."/>
            <person name="Johnson A."/>
            <person name="Loviza R."/>
            <person name="Walstead R."/>
            <person name="Shah Z."/>
            <person name="Kiflezghi M."/>
            <person name="Wade K."/>
            <person name="Ball S.L."/>
            <person name="Bradley K.W."/>
            <person name="Asai D.J."/>
            <person name="Bowman C.A."/>
            <person name="Russell D.A."/>
            <person name="Pope W.H."/>
            <person name="Jacobs-Sera D."/>
            <person name="Hendrix R.W."/>
            <person name="Hatfull G.F."/>
        </authorList>
    </citation>
    <scope>NUCLEOTIDE SEQUENCE</scope>
</reference>
<sequence length="406" mass="44981">MTRPEASHTNDWTGRVVFACPRIPELGGGGTATEAITRALIQRGVDVSHVTVNPGIRPSLVPTLTVFEMGDAHRTPSFRGTRGARSRARGAVTAFLKRRDRRRGLRRLRRLVDALGPRDVVVFTNVLPKIILDESGYRRSESSPIFIGQHHSTFHGAGSEWERGPKMRHFDDIDLFLALTDEDAELFQTVVDAPCSSVPNIAPSMEHSRHRPGHNVVALARYEREKRLDVMIETFAAATRHQHRDWQLHIYGDGSLRSQLEGQIRQLNIDDRVRLMGPTDDVEEVMSTAALNLLTSEFEGFPMSVLEASAMGVPTIAFDCSPGIRALVSHESGALVAPGDLAAFSVELGRLIADDQLRERLGSAARHVAATYSSDVVVDRWLTYIHECDRRRRESVRLDTGTGASS</sequence>
<dbReference type="EC" id="2.4.-.-" evidence="2"/>
<organism evidence="2">
    <name type="scientific">metagenome</name>
    <dbReference type="NCBI Taxonomy" id="256318"/>
    <lineage>
        <taxon>unclassified sequences</taxon>
        <taxon>metagenomes</taxon>
    </lineage>
</organism>
<keyword evidence="2" id="KW-0328">Glycosyltransferase</keyword>
<feature type="domain" description="Glycosyl transferase family 1" evidence="1">
    <location>
        <begin position="216"/>
        <end position="367"/>
    </location>
</feature>
<dbReference type="SUPFAM" id="SSF53756">
    <property type="entry name" value="UDP-Glycosyltransferase/glycogen phosphorylase"/>
    <property type="match status" value="1"/>
</dbReference>
<dbReference type="PANTHER" id="PTHR12526:SF630">
    <property type="entry name" value="GLYCOSYLTRANSFERASE"/>
    <property type="match status" value="1"/>
</dbReference>
<dbReference type="Gene3D" id="3.40.50.2000">
    <property type="entry name" value="Glycogen Phosphorylase B"/>
    <property type="match status" value="2"/>
</dbReference>